<reference evidence="1 2" key="1">
    <citation type="submission" date="2024-12" db="EMBL/GenBank/DDBJ databases">
        <authorList>
            <person name="Hu S."/>
        </authorList>
    </citation>
    <scope>NUCLEOTIDE SEQUENCE [LARGE SCALE GENOMIC DNA]</scope>
    <source>
        <strain evidence="1 2">THG-T11</strain>
    </source>
</reference>
<sequence length="79" mass="9203">MIAKKIGYTKKELSEIRKSLGKEGLEDICLIVKMNTQAVRMVLFEPKRYNEKVFDAVATVLEERKQKHLAQKQRIKQAI</sequence>
<protein>
    <submittedName>
        <fullName evidence="1">Uncharacterized protein</fullName>
    </submittedName>
</protein>
<dbReference type="Proteomes" id="UP001517247">
    <property type="component" value="Unassembled WGS sequence"/>
</dbReference>
<evidence type="ECO:0000313" key="2">
    <source>
        <dbReference type="Proteomes" id="UP001517247"/>
    </source>
</evidence>
<dbReference type="RefSeq" id="WP_138721624.1">
    <property type="nucleotide sequence ID" value="NZ_SSHJ02000001.1"/>
</dbReference>
<accession>A0ABW9J1R1</accession>
<comment type="caution">
    <text evidence="1">The sequence shown here is derived from an EMBL/GenBank/DDBJ whole genome shotgun (WGS) entry which is preliminary data.</text>
</comment>
<name>A0ABW9J1R1_9SPHI</name>
<evidence type="ECO:0000313" key="1">
    <source>
        <dbReference type="EMBL" id="MFN0254474.1"/>
    </source>
</evidence>
<keyword evidence="2" id="KW-1185">Reference proteome</keyword>
<proteinExistence type="predicted"/>
<organism evidence="1 2">
    <name type="scientific">Pedobacter ureilyticus</name>
    <dbReference type="NCBI Taxonomy" id="1393051"/>
    <lineage>
        <taxon>Bacteria</taxon>
        <taxon>Pseudomonadati</taxon>
        <taxon>Bacteroidota</taxon>
        <taxon>Sphingobacteriia</taxon>
        <taxon>Sphingobacteriales</taxon>
        <taxon>Sphingobacteriaceae</taxon>
        <taxon>Pedobacter</taxon>
    </lineage>
</organism>
<gene>
    <name evidence="1" type="ORF">E6A44_002770</name>
</gene>
<dbReference type="EMBL" id="SSHJ02000001">
    <property type="protein sequence ID" value="MFN0254474.1"/>
    <property type="molecule type" value="Genomic_DNA"/>
</dbReference>